<dbReference type="AlphaFoldDB" id="A0A8H7N978"/>
<feature type="region of interest" description="Disordered" evidence="2">
    <location>
        <begin position="1"/>
        <end position="21"/>
    </location>
</feature>
<keyword evidence="1" id="KW-0175">Coiled coil</keyword>
<feature type="coiled-coil region" evidence="1">
    <location>
        <begin position="27"/>
        <end position="54"/>
    </location>
</feature>
<dbReference type="Proteomes" id="UP000616885">
    <property type="component" value="Unassembled WGS sequence"/>
</dbReference>
<proteinExistence type="predicted"/>
<dbReference type="EMBL" id="JADCTT010000005">
    <property type="protein sequence ID" value="KAF9751489.1"/>
    <property type="molecule type" value="Genomic_DNA"/>
</dbReference>
<name>A0A8H7N978_BIOOC</name>
<organism evidence="3 4">
    <name type="scientific">Bionectria ochroleuca</name>
    <name type="common">Gliocladium roseum</name>
    <dbReference type="NCBI Taxonomy" id="29856"/>
    <lineage>
        <taxon>Eukaryota</taxon>
        <taxon>Fungi</taxon>
        <taxon>Dikarya</taxon>
        <taxon>Ascomycota</taxon>
        <taxon>Pezizomycotina</taxon>
        <taxon>Sordariomycetes</taxon>
        <taxon>Hypocreomycetidae</taxon>
        <taxon>Hypocreales</taxon>
        <taxon>Bionectriaceae</taxon>
        <taxon>Clonostachys</taxon>
    </lineage>
</organism>
<protein>
    <submittedName>
        <fullName evidence="3">Uncharacterized protein</fullName>
    </submittedName>
</protein>
<sequence length="157" mass="17847">MPRHRSDSDATIRAGDSQVTRIPPEKCRKILEEINKLSAQMDRASKNVSESFDEVLDIFKGGKASRDNRLAISRSARIQNDDTKKLNRERVLKDPSLPLLPLVDIRTGKEIPSFPHDLKALNELDGREMLRIIYALDVEKLGIDDTSLRKTLRQAIM</sequence>
<evidence type="ECO:0000256" key="1">
    <source>
        <dbReference type="SAM" id="Coils"/>
    </source>
</evidence>
<reference evidence="3" key="1">
    <citation type="submission" date="2020-10" db="EMBL/GenBank/DDBJ databases">
        <title>High-Quality Genome Resource of Clonostachys rosea strain S41 by Oxford Nanopore Long-Read Sequencing.</title>
        <authorList>
            <person name="Wang H."/>
        </authorList>
    </citation>
    <scope>NUCLEOTIDE SEQUENCE</scope>
    <source>
        <strain evidence="3">S41</strain>
    </source>
</reference>
<evidence type="ECO:0000313" key="4">
    <source>
        <dbReference type="Proteomes" id="UP000616885"/>
    </source>
</evidence>
<comment type="caution">
    <text evidence="3">The sequence shown here is derived from an EMBL/GenBank/DDBJ whole genome shotgun (WGS) entry which is preliminary data.</text>
</comment>
<feature type="compositionally biased region" description="Basic and acidic residues" evidence="2">
    <location>
        <begin position="1"/>
        <end position="10"/>
    </location>
</feature>
<gene>
    <name evidence="3" type="ORF">IM811_013283</name>
</gene>
<evidence type="ECO:0000256" key="2">
    <source>
        <dbReference type="SAM" id="MobiDB-lite"/>
    </source>
</evidence>
<accession>A0A8H7N978</accession>
<evidence type="ECO:0000313" key="3">
    <source>
        <dbReference type="EMBL" id="KAF9751489.1"/>
    </source>
</evidence>